<feature type="repeat" description="ANK" evidence="3">
    <location>
        <begin position="153"/>
        <end position="175"/>
    </location>
</feature>
<evidence type="ECO:0000256" key="3">
    <source>
        <dbReference type="PROSITE-ProRule" id="PRU00023"/>
    </source>
</evidence>
<dbReference type="InterPro" id="IPR002110">
    <property type="entry name" value="Ankyrin_rpt"/>
</dbReference>
<dbReference type="SMART" id="SM00248">
    <property type="entry name" value="ANK"/>
    <property type="match status" value="14"/>
</dbReference>
<feature type="repeat" description="ANK" evidence="3">
    <location>
        <begin position="396"/>
        <end position="428"/>
    </location>
</feature>
<feature type="region of interest" description="Disordered" evidence="4">
    <location>
        <begin position="1"/>
        <end position="52"/>
    </location>
</feature>
<dbReference type="EMBL" id="JARKIK010000030">
    <property type="protein sequence ID" value="KAK8741700.1"/>
    <property type="molecule type" value="Genomic_DNA"/>
</dbReference>
<feature type="repeat" description="ANK" evidence="3">
    <location>
        <begin position="86"/>
        <end position="118"/>
    </location>
</feature>
<gene>
    <name evidence="5" type="ORF">OTU49_002350</name>
</gene>
<feature type="compositionally biased region" description="Basic and acidic residues" evidence="4">
    <location>
        <begin position="25"/>
        <end position="35"/>
    </location>
</feature>
<dbReference type="Pfam" id="PF00023">
    <property type="entry name" value="Ank"/>
    <property type="match status" value="3"/>
</dbReference>
<dbReference type="Gene3D" id="1.25.40.20">
    <property type="entry name" value="Ankyrin repeat-containing domain"/>
    <property type="match status" value="5"/>
</dbReference>
<dbReference type="Pfam" id="PF12796">
    <property type="entry name" value="Ank_2"/>
    <property type="match status" value="4"/>
</dbReference>
<feature type="compositionally biased region" description="Polar residues" evidence="4">
    <location>
        <begin position="37"/>
        <end position="46"/>
    </location>
</feature>
<feature type="repeat" description="ANK" evidence="3">
    <location>
        <begin position="429"/>
        <end position="461"/>
    </location>
</feature>
<dbReference type="PANTHER" id="PTHR24198">
    <property type="entry name" value="ANKYRIN REPEAT AND PROTEIN KINASE DOMAIN-CONTAINING PROTEIN"/>
    <property type="match status" value="1"/>
</dbReference>
<sequence length="628" mass="68454">MWDGSGSYLPSGRTQGLLGTPPRQQRSDNGRDHFQRSHSPVNSLQRSSKDQLQKASLHAAAAEGDVETLKKLLGEEDLDVDTPDHCDQTALHLAAGRGNLLAVTLLIQHGCHVNHADIDMRTPLHCAVESGAVEVVEALLAAGADTNATEKKRGRTPLHLATLANALDILKLLLQPITDDPLEGRQALRMTDKDGRTMLHLSAHVGLKEATEILVSAGADVNVTDQSGNTPIHAAILARQRGEKVCSTLVELLLGAGGDLNSNQEGEAGPLIHTAASVGCLHCLSVLLRLGANIEAKDSKGRTPLHAAIESEQLEAVNYLLSEGADLEAADTFRQHRAIHHAVQVDSAELVQRLIEAGVDKVRDRDGLTLFQFALLKRKYKALDALVKLQVTEVNDGQNTIHYCACVGSQPAMEILLDNDFNINESDSEGRTALHHAIYSGHEPLVLFLINSGCSIRKADKTGATPLHYAVRWGGSDAVLRKLVKKEGNVAAIDRLGRTPLHYAASKSDIMSDMYILLNNGAKINTTDHRGLTPLHLASRLGNESLVRILLDSNARHDIRDCDDFLPIDHAKENGHKCIIKRLEGYAIRKEREKDPRFGLYTKKREEGEDGSGNDGEFMIQSRYRLSM</sequence>
<feature type="repeat" description="ANK" evidence="3">
    <location>
        <begin position="530"/>
        <end position="562"/>
    </location>
</feature>
<accession>A0AAW0XQ05</accession>
<proteinExistence type="predicted"/>
<feature type="repeat" description="ANK" evidence="3">
    <location>
        <begin position="496"/>
        <end position="529"/>
    </location>
</feature>
<dbReference type="PROSITE" id="PS50088">
    <property type="entry name" value="ANK_REPEAT"/>
    <property type="match status" value="12"/>
</dbReference>
<dbReference type="GO" id="GO:0005737">
    <property type="term" value="C:cytoplasm"/>
    <property type="evidence" value="ECO:0007669"/>
    <property type="project" value="TreeGrafter"/>
</dbReference>
<dbReference type="AlphaFoldDB" id="A0AAW0XQ05"/>
<reference evidence="5 6" key="1">
    <citation type="journal article" date="2024" name="BMC Genomics">
        <title>Genome assembly of redclaw crayfish (Cherax quadricarinatus) provides insights into its immune adaptation and hypoxia tolerance.</title>
        <authorList>
            <person name="Liu Z."/>
            <person name="Zheng J."/>
            <person name="Li H."/>
            <person name="Fang K."/>
            <person name="Wang S."/>
            <person name="He J."/>
            <person name="Zhou D."/>
            <person name="Weng S."/>
            <person name="Chi M."/>
            <person name="Gu Z."/>
            <person name="He J."/>
            <person name="Li F."/>
            <person name="Wang M."/>
        </authorList>
    </citation>
    <scope>NUCLEOTIDE SEQUENCE [LARGE SCALE GENOMIC DNA]</scope>
    <source>
        <strain evidence="5">ZL_2023a</strain>
    </source>
</reference>
<keyword evidence="6" id="KW-1185">Reference proteome</keyword>
<feature type="repeat" description="ANK" evidence="3">
    <location>
        <begin position="462"/>
        <end position="495"/>
    </location>
</feature>
<protein>
    <submittedName>
        <fullName evidence="5">Uncharacterized protein</fullName>
    </submittedName>
</protein>
<evidence type="ECO:0000313" key="6">
    <source>
        <dbReference type="Proteomes" id="UP001445076"/>
    </source>
</evidence>
<feature type="repeat" description="ANK" evidence="3">
    <location>
        <begin position="227"/>
        <end position="265"/>
    </location>
</feature>
<evidence type="ECO:0000256" key="4">
    <source>
        <dbReference type="SAM" id="MobiDB-lite"/>
    </source>
</evidence>
<evidence type="ECO:0000313" key="5">
    <source>
        <dbReference type="EMBL" id="KAK8741700.1"/>
    </source>
</evidence>
<comment type="caution">
    <text evidence="5">The sequence shown here is derived from an EMBL/GenBank/DDBJ whole genome shotgun (WGS) entry which is preliminary data.</text>
</comment>
<evidence type="ECO:0000256" key="1">
    <source>
        <dbReference type="ARBA" id="ARBA00022737"/>
    </source>
</evidence>
<dbReference type="PANTHER" id="PTHR24198:SF165">
    <property type="entry name" value="ANKYRIN REPEAT-CONTAINING PROTEIN-RELATED"/>
    <property type="match status" value="1"/>
</dbReference>
<dbReference type="PROSITE" id="PS50297">
    <property type="entry name" value="ANK_REP_REGION"/>
    <property type="match status" value="10"/>
</dbReference>
<feature type="repeat" description="ANK" evidence="3">
    <location>
        <begin position="119"/>
        <end position="151"/>
    </location>
</feature>
<dbReference type="InterPro" id="IPR036770">
    <property type="entry name" value="Ankyrin_rpt-contain_sf"/>
</dbReference>
<dbReference type="SUPFAM" id="SSF48403">
    <property type="entry name" value="Ankyrin repeat"/>
    <property type="match status" value="2"/>
</dbReference>
<organism evidence="5 6">
    <name type="scientific">Cherax quadricarinatus</name>
    <name type="common">Australian red claw crayfish</name>
    <dbReference type="NCBI Taxonomy" id="27406"/>
    <lineage>
        <taxon>Eukaryota</taxon>
        <taxon>Metazoa</taxon>
        <taxon>Ecdysozoa</taxon>
        <taxon>Arthropoda</taxon>
        <taxon>Crustacea</taxon>
        <taxon>Multicrustacea</taxon>
        <taxon>Malacostraca</taxon>
        <taxon>Eumalacostraca</taxon>
        <taxon>Eucarida</taxon>
        <taxon>Decapoda</taxon>
        <taxon>Pleocyemata</taxon>
        <taxon>Astacidea</taxon>
        <taxon>Parastacoidea</taxon>
        <taxon>Parastacidae</taxon>
        <taxon>Cherax</taxon>
    </lineage>
</organism>
<evidence type="ECO:0000256" key="2">
    <source>
        <dbReference type="ARBA" id="ARBA00023043"/>
    </source>
</evidence>
<feature type="repeat" description="ANK" evidence="3">
    <location>
        <begin position="267"/>
        <end position="299"/>
    </location>
</feature>
<dbReference type="PRINTS" id="PR01415">
    <property type="entry name" value="ANKYRIN"/>
</dbReference>
<keyword evidence="1" id="KW-0677">Repeat</keyword>
<name>A0AAW0XQ05_CHEQU</name>
<feature type="repeat" description="ANK" evidence="3">
    <location>
        <begin position="300"/>
        <end position="332"/>
    </location>
</feature>
<feature type="repeat" description="ANK" evidence="3">
    <location>
        <begin position="194"/>
        <end position="226"/>
    </location>
</feature>
<dbReference type="Proteomes" id="UP001445076">
    <property type="component" value="Unassembled WGS sequence"/>
</dbReference>
<keyword evidence="2 3" id="KW-0040">ANK repeat</keyword>